<reference evidence="2 3" key="1">
    <citation type="submission" date="2016-06" db="EMBL/GenBank/DDBJ databases">
        <title>Complete genome sequence of Streptomyces griseochromogenes ATCC 14511, the Blasticidin S producer.</title>
        <authorList>
            <person name="Wu L."/>
        </authorList>
    </citation>
    <scope>NUCLEOTIDE SEQUENCE [LARGE SCALE GENOMIC DNA]</scope>
    <source>
        <strain evidence="2 3">ATCC 14511</strain>
    </source>
</reference>
<dbReference type="AlphaFoldDB" id="A0A1B1B2M4"/>
<evidence type="ECO:0000313" key="3">
    <source>
        <dbReference type="Proteomes" id="UP000092659"/>
    </source>
</evidence>
<proteinExistence type="predicted"/>
<accession>A0A1B1B2M4</accession>
<evidence type="ECO:0000313" key="2">
    <source>
        <dbReference type="EMBL" id="ANP53064.1"/>
    </source>
</evidence>
<dbReference type="Proteomes" id="UP000092659">
    <property type="component" value="Chromosome"/>
</dbReference>
<feature type="compositionally biased region" description="Low complexity" evidence="1">
    <location>
        <begin position="37"/>
        <end position="52"/>
    </location>
</feature>
<gene>
    <name evidence="2" type="ORF">AVL59_29125</name>
</gene>
<dbReference type="KEGG" id="sgs:AVL59_29125"/>
<feature type="region of interest" description="Disordered" evidence="1">
    <location>
        <begin position="1"/>
        <end position="52"/>
    </location>
</feature>
<feature type="region of interest" description="Disordered" evidence="1">
    <location>
        <begin position="64"/>
        <end position="87"/>
    </location>
</feature>
<name>A0A1B1B2M4_9ACTN</name>
<sequence length="87" mass="8853">MPNVDPGSLPKAAGSKLMAPRTAFSPDASGLGLRSGPALKRAAAAPAHPSWPLPSITLSEALLSSERPKPVTPSITRPTVPLAARPP</sequence>
<evidence type="ECO:0000256" key="1">
    <source>
        <dbReference type="SAM" id="MobiDB-lite"/>
    </source>
</evidence>
<dbReference type="EMBL" id="CP016279">
    <property type="protein sequence ID" value="ANP53064.1"/>
    <property type="molecule type" value="Genomic_DNA"/>
</dbReference>
<organism evidence="2 3">
    <name type="scientific">Streptomyces griseochromogenes</name>
    <dbReference type="NCBI Taxonomy" id="68214"/>
    <lineage>
        <taxon>Bacteria</taxon>
        <taxon>Bacillati</taxon>
        <taxon>Actinomycetota</taxon>
        <taxon>Actinomycetes</taxon>
        <taxon>Kitasatosporales</taxon>
        <taxon>Streptomycetaceae</taxon>
        <taxon>Streptomyces</taxon>
    </lineage>
</organism>
<protein>
    <submittedName>
        <fullName evidence="2">Uncharacterized protein</fullName>
    </submittedName>
</protein>